<evidence type="ECO:0000256" key="7">
    <source>
        <dbReference type="SAM" id="Phobius"/>
    </source>
</evidence>
<sequence length="466" mass="46968">MTVASGTALARVTIATPERSIDVALPEDVAVADLLPYILRHAGADAPDAGERHGGWVLRRPDGTRVDSRRTLGAQEVRDGEMLHLVPGHADWPEPEYDDVVETIASGARRHGLSWGGDTTRRCTLAVCAVVLAAGSLFLFVFEPPWLLPGLAFLGAAVVLTAAGTAVARAVPDAGAGAVLAGTGLLYALAGGWLVTGPRHATPAEFGPPQLALAAVTVVVFGVVGHLGVAAMARVFAAAVTAGLLGLLGALLAGPLGAAGSAAVVLTVGIGLLPGYPVLAIRLGRLPMPALPQSSAELFSDEPVPPSSGVFAAAVRTDEMLSGLLSGLAVASVVSSAVLAVSGGTANLILLGTVAVALLLRARLFAVGRQRVPLLTAGAVAAALLLGGVVAMAQTNTGRLLFLVLLLAIAGLVAVAGLTYSHRNPSPYLGRIADVVDVVAILALVPLTCYLTGLFTLVQGLMAGIG</sequence>
<feature type="transmembrane region" description="Helical" evidence="7">
    <location>
        <begin position="432"/>
        <end position="458"/>
    </location>
</feature>
<evidence type="ECO:0000256" key="3">
    <source>
        <dbReference type="ARBA" id="ARBA00022475"/>
    </source>
</evidence>
<keyword evidence="5 7" id="KW-1133">Transmembrane helix</keyword>
<keyword evidence="10" id="KW-1185">Reference proteome</keyword>
<dbReference type="GO" id="GO:0005886">
    <property type="term" value="C:plasma membrane"/>
    <property type="evidence" value="ECO:0007669"/>
    <property type="project" value="UniProtKB-SubCell"/>
</dbReference>
<feature type="transmembrane region" description="Helical" evidence="7">
    <location>
        <begin position="348"/>
        <end position="367"/>
    </location>
</feature>
<feature type="transmembrane region" description="Helical" evidence="7">
    <location>
        <begin position="235"/>
        <end position="253"/>
    </location>
</feature>
<accession>A0A318LTI7</accession>
<feature type="transmembrane region" description="Helical" evidence="7">
    <location>
        <begin position="259"/>
        <end position="279"/>
    </location>
</feature>
<feature type="transmembrane region" description="Helical" evidence="7">
    <location>
        <begin position="175"/>
        <end position="195"/>
    </location>
</feature>
<dbReference type="AlphaFoldDB" id="A0A318LTI7"/>
<protein>
    <submittedName>
        <fullName evidence="9">Type VII secretion integral membrane protein EccD</fullName>
    </submittedName>
</protein>
<feature type="domain" description="EccD-like transmembrane" evidence="8">
    <location>
        <begin position="120"/>
        <end position="461"/>
    </location>
</feature>
<dbReference type="EMBL" id="MASU01000005">
    <property type="protein sequence ID" value="PXY36614.1"/>
    <property type="molecule type" value="Genomic_DNA"/>
</dbReference>
<name>A0A318LTI7_9PSEU</name>
<proteinExistence type="inferred from homology"/>
<dbReference type="Pfam" id="PF08817">
    <property type="entry name" value="YukD"/>
    <property type="match status" value="1"/>
</dbReference>
<evidence type="ECO:0000256" key="4">
    <source>
        <dbReference type="ARBA" id="ARBA00022692"/>
    </source>
</evidence>
<dbReference type="InterPro" id="IPR006707">
    <property type="entry name" value="T7SS_EccD"/>
</dbReference>
<evidence type="ECO:0000256" key="1">
    <source>
        <dbReference type="ARBA" id="ARBA00004651"/>
    </source>
</evidence>
<feature type="transmembrane region" description="Helical" evidence="7">
    <location>
        <begin position="400"/>
        <end position="420"/>
    </location>
</feature>
<dbReference type="Proteomes" id="UP000247892">
    <property type="component" value="Unassembled WGS sequence"/>
</dbReference>
<feature type="transmembrane region" description="Helical" evidence="7">
    <location>
        <begin position="374"/>
        <end position="394"/>
    </location>
</feature>
<organism evidence="9 10">
    <name type="scientific">Prauserella flavalba</name>
    <dbReference type="NCBI Taxonomy" id="1477506"/>
    <lineage>
        <taxon>Bacteria</taxon>
        <taxon>Bacillati</taxon>
        <taxon>Actinomycetota</taxon>
        <taxon>Actinomycetes</taxon>
        <taxon>Pseudonocardiales</taxon>
        <taxon>Pseudonocardiaceae</taxon>
        <taxon>Prauserella</taxon>
    </lineage>
</organism>
<evidence type="ECO:0000256" key="6">
    <source>
        <dbReference type="ARBA" id="ARBA00023136"/>
    </source>
</evidence>
<comment type="similarity">
    <text evidence="2">Belongs to the EccD/Snm4 family.</text>
</comment>
<reference evidence="9 10" key="1">
    <citation type="submission" date="2016-07" db="EMBL/GenBank/DDBJ databases">
        <title>Draft genome sequence of Prauserella sp. YIM 121212, isolated from alkaline soil.</title>
        <authorList>
            <person name="Ruckert C."/>
            <person name="Albersmeier A."/>
            <person name="Jiang C.-L."/>
            <person name="Jiang Y."/>
            <person name="Kalinowski J."/>
            <person name="Schneider O."/>
            <person name="Winkler A."/>
            <person name="Zotchev S.B."/>
        </authorList>
    </citation>
    <scope>NUCLEOTIDE SEQUENCE [LARGE SCALE GENOMIC DNA]</scope>
    <source>
        <strain evidence="9 10">YIM 121212</strain>
    </source>
</reference>
<dbReference type="PIRSF" id="PIRSF017804">
    <property type="entry name" value="Secretion_EccD1"/>
    <property type="match status" value="1"/>
</dbReference>
<gene>
    <name evidence="9" type="ORF">BA062_14680</name>
</gene>
<feature type="transmembrane region" description="Helical" evidence="7">
    <location>
        <begin position="321"/>
        <end position="342"/>
    </location>
</feature>
<keyword evidence="3" id="KW-1003">Cell membrane</keyword>
<comment type="subcellular location">
    <subcellularLocation>
        <location evidence="1">Cell membrane</location>
        <topology evidence="1">Multi-pass membrane protein</topology>
    </subcellularLocation>
</comment>
<dbReference type="InterPro" id="IPR044049">
    <property type="entry name" value="EccD_transm"/>
</dbReference>
<dbReference type="Pfam" id="PF19053">
    <property type="entry name" value="EccD"/>
    <property type="match status" value="1"/>
</dbReference>
<evidence type="ECO:0000313" key="10">
    <source>
        <dbReference type="Proteomes" id="UP000247892"/>
    </source>
</evidence>
<feature type="transmembrane region" description="Helical" evidence="7">
    <location>
        <begin position="148"/>
        <end position="168"/>
    </location>
</feature>
<dbReference type="OrthoDB" id="4775372at2"/>
<keyword evidence="4 7" id="KW-0812">Transmembrane</keyword>
<feature type="transmembrane region" description="Helical" evidence="7">
    <location>
        <begin position="123"/>
        <end position="142"/>
    </location>
</feature>
<dbReference type="InterPro" id="IPR024962">
    <property type="entry name" value="YukD-like"/>
</dbReference>
<evidence type="ECO:0000256" key="2">
    <source>
        <dbReference type="ARBA" id="ARBA00006162"/>
    </source>
</evidence>
<evidence type="ECO:0000256" key="5">
    <source>
        <dbReference type="ARBA" id="ARBA00022989"/>
    </source>
</evidence>
<keyword evidence="6 7" id="KW-0472">Membrane</keyword>
<feature type="transmembrane region" description="Helical" evidence="7">
    <location>
        <begin position="207"/>
        <end position="228"/>
    </location>
</feature>
<evidence type="ECO:0000259" key="8">
    <source>
        <dbReference type="Pfam" id="PF19053"/>
    </source>
</evidence>
<comment type="caution">
    <text evidence="9">The sequence shown here is derived from an EMBL/GenBank/DDBJ whole genome shotgun (WGS) entry which is preliminary data.</text>
</comment>
<dbReference type="Gene3D" id="3.10.20.90">
    <property type="entry name" value="Phosphatidylinositol 3-kinase Catalytic Subunit, Chain A, domain 1"/>
    <property type="match status" value="1"/>
</dbReference>
<dbReference type="RefSeq" id="WP_110336652.1">
    <property type="nucleotide sequence ID" value="NZ_JBHVKT010000001.1"/>
</dbReference>
<dbReference type="NCBIfam" id="TIGR03920">
    <property type="entry name" value="T7SS_EccD"/>
    <property type="match status" value="1"/>
</dbReference>
<evidence type="ECO:0000313" key="9">
    <source>
        <dbReference type="EMBL" id="PXY36614.1"/>
    </source>
</evidence>